<dbReference type="GO" id="GO:0050660">
    <property type="term" value="F:flavin adenine dinucleotide binding"/>
    <property type="evidence" value="ECO:0007669"/>
    <property type="project" value="InterPro"/>
</dbReference>
<keyword evidence="6" id="KW-1185">Reference proteome</keyword>
<sequence length="309" mass="32700">MTMIKVSLIMRVEEVSGSALPAVISILQGWSASIELLLLTEAPVTEPVTLPIGLVQARWVDYSVFDEGEASLALTLHQATRDSDHLLVFEARELRPLAAMLAALRGAALVTDVISIVAVDCCQRPVYAGQAIATVKTRAHNQIWTLRSQAFGLRESVSMQQTVLQRCPVVKASGTGIKVSRQPHSSVRPPLSRAEIVVGAGRGVSLQQLSVLSAIADKLGAALGGTRALVEAGYLPEQSQIGQTGEQIAPKVYFACGISGAIQHVAGIGGSGIIIAVNSDPLAPIIRHHADYFLIGDVSEVLPAILDRI</sequence>
<dbReference type="InterPro" id="IPR014731">
    <property type="entry name" value="ETF_asu_C"/>
</dbReference>
<dbReference type="Gene3D" id="3.40.50.620">
    <property type="entry name" value="HUPs"/>
    <property type="match status" value="1"/>
</dbReference>
<protein>
    <submittedName>
        <fullName evidence="5">Electron transfer flavoprotein subunit alpha/FixB family protein</fullName>
    </submittedName>
</protein>
<accession>A0A4V1G7N7</accession>
<evidence type="ECO:0000259" key="3">
    <source>
        <dbReference type="Pfam" id="PF00766"/>
    </source>
</evidence>
<dbReference type="GO" id="GO:0009055">
    <property type="term" value="F:electron transfer activity"/>
    <property type="evidence" value="ECO:0007669"/>
    <property type="project" value="InterPro"/>
</dbReference>
<dbReference type="SUPFAM" id="SSF52402">
    <property type="entry name" value="Adenine nucleotide alpha hydrolases-like"/>
    <property type="match status" value="1"/>
</dbReference>
<dbReference type="Proteomes" id="UP000302163">
    <property type="component" value="Chromosome"/>
</dbReference>
<dbReference type="KEGG" id="izh:FEM41_11830"/>
<evidence type="ECO:0000256" key="1">
    <source>
        <dbReference type="ARBA" id="ARBA00005817"/>
    </source>
</evidence>
<proteinExistence type="inferred from homology"/>
<feature type="domain" description="Electron transfer flavoprotein alpha subunit C-terminal" evidence="3">
    <location>
        <begin position="191"/>
        <end position="268"/>
    </location>
</feature>
<dbReference type="Pfam" id="PF00766">
    <property type="entry name" value="ETF_alpha"/>
    <property type="match status" value="1"/>
</dbReference>
<dbReference type="AlphaFoldDB" id="A0A4V1G7N7"/>
<keyword evidence="2" id="KW-0249">Electron transport</keyword>
<dbReference type="OrthoDB" id="9770286at2"/>
<comment type="similarity">
    <text evidence="1">Belongs to the ETF alpha-subunit/FixB family.</text>
</comment>
<reference evidence="5 6" key="1">
    <citation type="submission" date="2019-05" db="EMBL/GenBank/DDBJ databases">
        <title>Complete genome sequence of Izhakiella calystegiae KSNA2, an endophyte isolated from beach morning glory (Calystegia soldanella).</title>
        <authorList>
            <person name="Jiang L."/>
            <person name="Jeong J.C."/>
            <person name="Kim C.Y."/>
            <person name="Kim D.H."/>
            <person name="Kim S.W."/>
            <person name="Lee j."/>
        </authorList>
    </citation>
    <scope>NUCLEOTIDE SEQUENCE [LARGE SCALE GENOMIC DNA]</scope>
    <source>
        <strain evidence="5 6">KSNA2</strain>
    </source>
</reference>
<evidence type="ECO:0000256" key="2">
    <source>
        <dbReference type="ARBA" id="ARBA00022982"/>
    </source>
</evidence>
<dbReference type="RefSeq" id="WP_138096162.1">
    <property type="nucleotide sequence ID" value="NZ_CP040428.1"/>
</dbReference>
<name>A0A4V1G7N7_9ENTR</name>
<dbReference type="InterPro" id="IPR014730">
    <property type="entry name" value="ETF_a/b_N"/>
</dbReference>
<dbReference type="Gene3D" id="3.40.50.1220">
    <property type="entry name" value="TPP-binding domain"/>
    <property type="match status" value="1"/>
</dbReference>
<keyword evidence="2" id="KW-0813">Transport</keyword>
<dbReference type="PANTHER" id="PTHR43153:SF1">
    <property type="entry name" value="ELECTRON TRANSFER FLAVOPROTEIN SUBUNIT ALPHA, MITOCHONDRIAL"/>
    <property type="match status" value="1"/>
</dbReference>
<dbReference type="Pfam" id="PF01012">
    <property type="entry name" value="ETF"/>
    <property type="match status" value="1"/>
</dbReference>
<dbReference type="GO" id="GO:0033539">
    <property type="term" value="P:fatty acid beta-oxidation using acyl-CoA dehydrogenase"/>
    <property type="evidence" value="ECO:0007669"/>
    <property type="project" value="TreeGrafter"/>
</dbReference>
<evidence type="ECO:0000313" key="6">
    <source>
        <dbReference type="Proteomes" id="UP000302163"/>
    </source>
</evidence>
<dbReference type="InterPro" id="IPR014729">
    <property type="entry name" value="Rossmann-like_a/b/a_fold"/>
</dbReference>
<dbReference type="PANTHER" id="PTHR43153">
    <property type="entry name" value="ELECTRON TRANSFER FLAVOPROTEIN ALPHA"/>
    <property type="match status" value="1"/>
</dbReference>
<evidence type="ECO:0000259" key="4">
    <source>
        <dbReference type="Pfam" id="PF01012"/>
    </source>
</evidence>
<dbReference type="SUPFAM" id="SSF52467">
    <property type="entry name" value="DHS-like NAD/FAD-binding domain"/>
    <property type="match status" value="1"/>
</dbReference>
<evidence type="ECO:0000313" key="5">
    <source>
        <dbReference type="EMBL" id="QCT20287.1"/>
    </source>
</evidence>
<dbReference type="InterPro" id="IPR001308">
    <property type="entry name" value="ETF_a/FixB"/>
</dbReference>
<dbReference type="InterPro" id="IPR029035">
    <property type="entry name" value="DHS-like_NAD/FAD-binding_dom"/>
</dbReference>
<feature type="domain" description="Electron transfer flavoprotein alpha/beta-subunit N-terminal" evidence="4">
    <location>
        <begin position="73"/>
        <end position="155"/>
    </location>
</feature>
<organism evidence="5 6">
    <name type="scientific">Jejubacter calystegiae</name>
    <dbReference type="NCBI Taxonomy" id="2579935"/>
    <lineage>
        <taxon>Bacteria</taxon>
        <taxon>Pseudomonadati</taxon>
        <taxon>Pseudomonadota</taxon>
        <taxon>Gammaproteobacteria</taxon>
        <taxon>Enterobacterales</taxon>
        <taxon>Enterobacteriaceae</taxon>
        <taxon>Jejubacter</taxon>
    </lineage>
</organism>
<dbReference type="EMBL" id="CP040428">
    <property type="protein sequence ID" value="QCT20287.1"/>
    <property type="molecule type" value="Genomic_DNA"/>
</dbReference>
<gene>
    <name evidence="5" type="ORF">FEM41_11830</name>
</gene>